<proteinExistence type="predicted"/>
<sequence>MQIADVTPELLERLIQQFEALRKTNNTPQDHPPEDTLVTQSLRPEHHGVSGDAPRTIHRRRGPVEDTRALAGAGVRAQDQPALPGGGGADSTAAGSREICTTCLKEILDDNLDIVQWHGGASRHSHLEPDFVREWENGLQSISTKSVQKRLRHRHRKNRRYIRTRDDNVVEKDVTPDKDERPKRRRLKRKIAKHLYVTDFSNLVARNADVGNTTTESQQRALFLAGAREIAKDWEKRSRSFVRYSTKMTIRALQDDFLSELLNVWIAFNYARLEADAGHIEAIWVPTDETPANGLTKPLEQAKFEKFVKMLGLESLTYKAPIDTTKLAALA</sequence>
<reference evidence="2" key="1">
    <citation type="submission" date="2023-10" db="EMBL/GenBank/DDBJ databases">
        <authorList>
            <person name="Hackl T."/>
        </authorList>
    </citation>
    <scope>NUCLEOTIDE SEQUENCE</scope>
</reference>
<dbReference type="Proteomes" id="UP001295740">
    <property type="component" value="Unassembled WGS sequence"/>
</dbReference>
<comment type="caution">
    <text evidence="2">The sequence shown here is derived from an EMBL/GenBank/DDBJ whole genome shotgun (WGS) entry which is preliminary data.</text>
</comment>
<gene>
    <name evidence="2" type="ORF">KHLLAP_LOCUS11871</name>
</gene>
<name>A0AAI8YNM1_9PEZI</name>
<evidence type="ECO:0000313" key="2">
    <source>
        <dbReference type="EMBL" id="CAJ2511403.1"/>
    </source>
</evidence>
<keyword evidence="3" id="KW-1185">Reference proteome</keyword>
<feature type="region of interest" description="Disordered" evidence="1">
    <location>
        <begin position="23"/>
        <end position="58"/>
    </location>
</feature>
<dbReference type="AlphaFoldDB" id="A0AAI8YNM1"/>
<accession>A0AAI8YNM1</accession>
<dbReference type="EMBL" id="CAUWAG010000018">
    <property type="protein sequence ID" value="CAJ2511403.1"/>
    <property type="molecule type" value="Genomic_DNA"/>
</dbReference>
<evidence type="ECO:0000313" key="3">
    <source>
        <dbReference type="Proteomes" id="UP001295740"/>
    </source>
</evidence>
<organism evidence="2 3">
    <name type="scientific">Anthostomella pinea</name>
    <dbReference type="NCBI Taxonomy" id="933095"/>
    <lineage>
        <taxon>Eukaryota</taxon>
        <taxon>Fungi</taxon>
        <taxon>Dikarya</taxon>
        <taxon>Ascomycota</taxon>
        <taxon>Pezizomycotina</taxon>
        <taxon>Sordariomycetes</taxon>
        <taxon>Xylariomycetidae</taxon>
        <taxon>Xylariales</taxon>
        <taxon>Xylariaceae</taxon>
        <taxon>Anthostomella</taxon>
    </lineage>
</organism>
<protein>
    <submittedName>
        <fullName evidence="2">Uu.00g070280.m01.CDS01</fullName>
    </submittedName>
</protein>
<evidence type="ECO:0000256" key="1">
    <source>
        <dbReference type="SAM" id="MobiDB-lite"/>
    </source>
</evidence>